<protein>
    <submittedName>
        <fullName evidence="1">Uncharacterized protein</fullName>
    </submittedName>
</protein>
<dbReference type="AlphaFoldDB" id="A0AAD4T0I0"/>
<dbReference type="EMBL" id="JAJJMB010007708">
    <property type="protein sequence ID" value="KAI3928645.1"/>
    <property type="molecule type" value="Genomic_DNA"/>
</dbReference>
<comment type="caution">
    <text evidence="1">The sequence shown here is derived from an EMBL/GenBank/DDBJ whole genome shotgun (WGS) entry which is preliminary data.</text>
</comment>
<organism evidence="1 2">
    <name type="scientific">Papaver atlanticum</name>
    <dbReference type="NCBI Taxonomy" id="357466"/>
    <lineage>
        <taxon>Eukaryota</taxon>
        <taxon>Viridiplantae</taxon>
        <taxon>Streptophyta</taxon>
        <taxon>Embryophyta</taxon>
        <taxon>Tracheophyta</taxon>
        <taxon>Spermatophyta</taxon>
        <taxon>Magnoliopsida</taxon>
        <taxon>Ranunculales</taxon>
        <taxon>Papaveraceae</taxon>
        <taxon>Papaveroideae</taxon>
        <taxon>Papaver</taxon>
    </lineage>
</organism>
<accession>A0AAD4T0I0</accession>
<reference evidence="1" key="1">
    <citation type="submission" date="2022-04" db="EMBL/GenBank/DDBJ databases">
        <title>A functionally conserved STORR gene fusion in Papaver species that diverged 16.8 million years ago.</title>
        <authorList>
            <person name="Catania T."/>
        </authorList>
    </citation>
    <scope>NUCLEOTIDE SEQUENCE</scope>
    <source>
        <strain evidence="1">S-188037</strain>
    </source>
</reference>
<proteinExistence type="predicted"/>
<keyword evidence="2" id="KW-1185">Reference proteome</keyword>
<evidence type="ECO:0000313" key="2">
    <source>
        <dbReference type="Proteomes" id="UP001202328"/>
    </source>
</evidence>
<dbReference type="Proteomes" id="UP001202328">
    <property type="component" value="Unassembled WGS sequence"/>
</dbReference>
<evidence type="ECO:0000313" key="1">
    <source>
        <dbReference type="EMBL" id="KAI3928645.1"/>
    </source>
</evidence>
<name>A0AAD4T0I0_9MAGN</name>
<sequence>MAISVLLKAFARRAQLPSSLSSYESLSSLTILGFIQKPCFGFINVFRNVNIPGTSSLLGKQFTSLGSRAYCSKAYHGHSYPVAQNQTKSNLTKVVLKYACTNDESQEDSRPINPVVKKVLEIPSGHTFFEYRVGDIVGWCNFSEFLHSYLVKVKEATESASGDKLSEFCFIEASLFKERIRSIMDSATDAFFVKCMIDNIEKTEDSFPNGKNSRCGLKLYLDDIFKFRIWEKITGGDKHVLDIIVSELKRNGFDFTEDPVTLQKIEEAVERAVTRMTNGIKLNLPVPAGEPDMSATISWGKYAGPPVLKSIRVAPSYVAIRLGG</sequence>
<gene>
    <name evidence="1" type="ORF">MKW98_024246</name>
</gene>